<comment type="caution">
    <text evidence="7">The sequence shown here is derived from an EMBL/GenBank/DDBJ whole genome shotgun (WGS) entry which is preliminary data.</text>
</comment>
<keyword evidence="3" id="KW-0539">Nucleus</keyword>
<dbReference type="Gene3D" id="1.10.10.60">
    <property type="entry name" value="Homeodomain-like"/>
    <property type="match status" value="2"/>
</dbReference>
<evidence type="ECO:0000256" key="1">
    <source>
        <dbReference type="ARBA" id="ARBA00004123"/>
    </source>
</evidence>
<evidence type="ECO:0000256" key="2">
    <source>
        <dbReference type="ARBA" id="ARBA00023125"/>
    </source>
</evidence>
<feature type="compositionally biased region" description="Basic and acidic residues" evidence="4">
    <location>
        <begin position="10"/>
        <end position="22"/>
    </location>
</feature>
<dbReference type="Proteomes" id="UP000824890">
    <property type="component" value="Unassembled WGS sequence"/>
</dbReference>
<reference evidence="7 8" key="1">
    <citation type="submission" date="2021-05" db="EMBL/GenBank/DDBJ databases">
        <title>Genome Assembly of Synthetic Allotetraploid Brassica napus Reveals Homoeologous Exchanges between Subgenomes.</title>
        <authorList>
            <person name="Davis J.T."/>
        </authorList>
    </citation>
    <scope>NUCLEOTIDE SEQUENCE [LARGE SCALE GENOMIC DNA]</scope>
    <source>
        <strain evidence="8">cv. Da-Ae</strain>
        <tissue evidence="7">Seedling</tissue>
    </source>
</reference>
<dbReference type="SUPFAM" id="SSF46689">
    <property type="entry name" value="Homeodomain-like"/>
    <property type="match status" value="1"/>
</dbReference>
<organism evidence="7 8">
    <name type="scientific">Brassica napus</name>
    <name type="common">Rape</name>
    <dbReference type="NCBI Taxonomy" id="3708"/>
    <lineage>
        <taxon>Eukaryota</taxon>
        <taxon>Viridiplantae</taxon>
        <taxon>Streptophyta</taxon>
        <taxon>Embryophyta</taxon>
        <taxon>Tracheophyta</taxon>
        <taxon>Spermatophyta</taxon>
        <taxon>Magnoliopsida</taxon>
        <taxon>eudicotyledons</taxon>
        <taxon>Gunneridae</taxon>
        <taxon>Pentapetalae</taxon>
        <taxon>rosids</taxon>
        <taxon>malvids</taxon>
        <taxon>Brassicales</taxon>
        <taxon>Brassicaceae</taxon>
        <taxon>Brassiceae</taxon>
        <taxon>Brassica</taxon>
    </lineage>
</organism>
<comment type="subcellular location">
    <subcellularLocation>
        <location evidence="1">Nucleus</location>
    </subcellularLocation>
</comment>
<evidence type="ECO:0000313" key="7">
    <source>
        <dbReference type="EMBL" id="KAH0862872.1"/>
    </source>
</evidence>
<dbReference type="CDD" id="cd00167">
    <property type="entry name" value="SANT"/>
    <property type="match status" value="2"/>
</dbReference>
<evidence type="ECO:0000259" key="6">
    <source>
        <dbReference type="PROSITE" id="PS51294"/>
    </source>
</evidence>
<name>A0ABQ7Y5K5_BRANA</name>
<dbReference type="PROSITE" id="PS50090">
    <property type="entry name" value="MYB_LIKE"/>
    <property type="match status" value="2"/>
</dbReference>
<feature type="domain" description="Myb-like" evidence="5">
    <location>
        <begin position="35"/>
        <end position="87"/>
    </location>
</feature>
<dbReference type="SMART" id="SM00717">
    <property type="entry name" value="SANT"/>
    <property type="match status" value="2"/>
</dbReference>
<gene>
    <name evidence="7" type="ORF">HID58_080083</name>
</gene>
<dbReference type="PANTHER" id="PTHR47999:SF86">
    <property type="entry name" value="MYB-RELATED PROTEIN MYB4-LIKE"/>
    <property type="match status" value="1"/>
</dbReference>
<keyword evidence="2" id="KW-0238">DNA-binding</keyword>
<feature type="region of interest" description="Disordered" evidence="4">
    <location>
        <begin position="1"/>
        <end position="22"/>
    </location>
</feature>
<evidence type="ECO:0000259" key="5">
    <source>
        <dbReference type="PROSITE" id="PS50090"/>
    </source>
</evidence>
<dbReference type="InterPro" id="IPR001005">
    <property type="entry name" value="SANT/Myb"/>
</dbReference>
<protein>
    <submittedName>
        <fullName evidence="7">Uncharacterized protein</fullName>
    </submittedName>
</protein>
<dbReference type="InterPro" id="IPR017930">
    <property type="entry name" value="Myb_dom"/>
</dbReference>
<dbReference type="Pfam" id="PF00249">
    <property type="entry name" value="Myb_DNA-binding"/>
    <property type="match status" value="2"/>
</dbReference>
<dbReference type="PANTHER" id="PTHR47999">
    <property type="entry name" value="TRANSCRIPTION FACTOR MYB8-RELATED-RELATED"/>
    <property type="match status" value="1"/>
</dbReference>
<dbReference type="InterPro" id="IPR009057">
    <property type="entry name" value="Homeodomain-like_sf"/>
</dbReference>
<feature type="region of interest" description="Disordered" evidence="4">
    <location>
        <begin position="130"/>
        <end position="160"/>
    </location>
</feature>
<feature type="domain" description="HTH myb-type" evidence="6">
    <location>
        <begin position="35"/>
        <end position="87"/>
    </location>
</feature>
<feature type="domain" description="Myb-like" evidence="5">
    <location>
        <begin position="88"/>
        <end position="138"/>
    </location>
</feature>
<dbReference type="PROSITE" id="PS51294">
    <property type="entry name" value="HTH_MYB"/>
    <property type="match status" value="2"/>
</dbReference>
<accession>A0ABQ7Y5K5</accession>
<dbReference type="InterPro" id="IPR015495">
    <property type="entry name" value="Myb_TF_plants"/>
</dbReference>
<evidence type="ECO:0000313" key="8">
    <source>
        <dbReference type="Proteomes" id="UP000824890"/>
    </source>
</evidence>
<sequence>MVNIIYSQHNAKDKSTNHTTTREMMRKRESSRVKKEELNRGAWTDQEDKILKDYIMFHGEGKWSTLPNQAGLKRCGKSCRLRWKNYLRPGIKRGNISSDEEELIIRLHNLLGNRWSLIAGRLPGRTDNEIKNHWNSNLRKRLPKSQTNQQKSRKHSNNNNMNKVSVIRPKAIRCPKALTFQKQSSIGSTSLLTVKENVIDQQASSPSSLGDLKIDFDKIQSEYLFSDLMDFDGLGCGNVMSLVSSDEVLGDYVSADASCLGNLDLNRPFTSCLQEDCLWDFNC</sequence>
<dbReference type="EMBL" id="JAGKQM010000018">
    <property type="protein sequence ID" value="KAH0862872.1"/>
    <property type="molecule type" value="Genomic_DNA"/>
</dbReference>
<feature type="domain" description="HTH myb-type" evidence="6">
    <location>
        <begin position="88"/>
        <end position="142"/>
    </location>
</feature>
<evidence type="ECO:0000256" key="4">
    <source>
        <dbReference type="SAM" id="MobiDB-lite"/>
    </source>
</evidence>
<keyword evidence="8" id="KW-1185">Reference proteome</keyword>
<proteinExistence type="predicted"/>
<evidence type="ECO:0000256" key="3">
    <source>
        <dbReference type="ARBA" id="ARBA00023242"/>
    </source>
</evidence>